<organism evidence="1 2">
    <name type="scientific">Albugo candida</name>
    <dbReference type="NCBI Taxonomy" id="65357"/>
    <lineage>
        <taxon>Eukaryota</taxon>
        <taxon>Sar</taxon>
        <taxon>Stramenopiles</taxon>
        <taxon>Oomycota</taxon>
        <taxon>Peronosporomycetes</taxon>
        <taxon>Albuginales</taxon>
        <taxon>Albuginaceae</taxon>
        <taxon>Albugo</taxon>
    </lineage>
</organism>
<gene>
    <name evidence="1" type="ORF">BN9_135590</name>
</gene>
<dbReference type="AlphaFoldDB" id="A0A024GVP9"/>
<evidence type="ECO:0000313" key="1">
    <source>
        <dbReference type="EMBL" id="CCI50983.1"/>
    </source>
</evidence>
<reference evidence="1 2" key="1">
    <citation type="submission" date="2012-05" db="EMBL/GenBank/DDBJ databases">
        <title>Recombination and specialization in a pathogen metapopulation.</title>
        <authorList>
            <person name="Gardiner A."/>
            <person name="Kemen E."/>
            <person name="Schultz-Larsen T."/>
            <person name="MacLean D."/>
            <person name="Van Oosterhout C."/>
            <person name="Jones J.D.G."/>
        </authorList>
    </citation>
    <scope>NUCLEOTIDE SEQUENCE [LARGE SCALE GENOMIC DNA]</scope>
    <source>
        <strain evidence="1 2">Ac Nc2</strain>
    </source>
</reference>
<evidence type="ECO:0000313" key="2">
    <source>
        <dbReference type="Proteomes" id="UP000053237"/>
    </source>
</evidence>
<sequence length="71" mass="8079">NVTEIANATIRIQDDDGTWMTLRPASEILRQMREKSVVSTELKASRKGLTVKEYFDRVKRQRVEAPAGSDD</sequence>
<comment type="caution">
    <text evidence="1">The sequence shown here is derived from an EMBL/GenBank/DDBJ whole genome shotgun (WGS) entry which is preliminary data.</text>
</comment>
<protein>
    <submittedName>
        <fullName evidence="1">Uncharacterized protein</fullName>
    </submittedName>
</protein>
<name>A0A024GVP9_9STRA</name>
<accession>A0A024GVP9</accession>
<dbReference type="STRING" id="65357.A0A024GVP9"/>
<proteinExistence type="predicted"/>
<dbReference type="EMBL" id="CAIX01003521">
    <property type="protein sequence ID" value="CCI50983.1"/>
    <property type="molecule type" value="Genomic_DNA"/>
</dbReference>
<dbReference type="Proteomes" id="UP000053237">
    <property type="component" value="Unassembled WGS sequence"/>
</dbReference>
<keyword evidence="2" id="KW-1185">Reference proteome</keyword>
<feature type="non-terminal residue" evidence="1">
    <location>
        <position position="1"/>
    </location>
</feature>
<dbReference type="InParanoid" id="A0A024GVP9"/>